<dbReference type="Proteomes" id="UP000188246">
    <property type="component" value="Chromosome"/>
</dbReference>
<keyword evidence="4" id="KW-1185">Reference proteome</keyword>
<accession>A0A1Q2D424</accession>
<protein>
    <submittedName>
        <fullName evidence="3">Glycosyltransferase</fullName>
    </submittedName>
</protein>
<evidence type="ECO:0000256" key="2">
    <source>
        <dbReference type="ARBA" id="ARBA00022679"/>
    </source>
</evidence>
<keyword evidence="1" id="KW-0328">Glycosyltransferase</keyword>
<dbReference type="InterPro" id="IPR004629">
    <property type="entry name" value="WecG_TagA_CpsF"/>
</dbReference>
<dbReference type="Pfam" id="PF03808">
    <property type="entry name" value="Glyco_tran_WecG"/>
    <property type="match status" value="1"/>
</dbReference>
<keyword evidence="2 3" id="KW-0808">Transferase</keyword>
<reference evidence="3 4" key="1">
    <citation type="journal article" date="2010" name="Int. J. Syst. Evol. Microbiol.">
        <title>Vagococcus penaei sp. nov., isolated from spoilage microbiota of cooked shrimp (Penaeus vannamei).</title>
        <authorList>
            <person name="Jaffres E."/>
            <person name="Prevost H."/>
            <person name="Rossero A."/>
            <person name="Joffraud J.J."/>
            <person name="Dousset X."/>
        </authorList>
    </citation>
    <scope>NUCLEOTIDE SEQUENCE [LARGE SCALE GENOMIC DNA]</scope>
    <source>
        <strain evidence="3 4">CD276</strain>
    </source>
</reference>
<evidence type="ECO:0000313" key="3">
    <source>
        <dbReference type="EMBL" id="AQP53109.1"/>
    </source>
</evidence>
<gene>
    <name evidence="3" type="ORF">BW732_01935</name>
</gene>
<dbReference type="NCBIfam" id="TIGR00696">
    <property type="entry name" value="wecG_tagA_cpsF"/>
    <property type="match status" value="1"/>
</dbReference>
<organism evidence="3 4">
    <name type="scientific">Vagococcus penaei</name>
    <dbReference type="NCBI Taxonomy" id="633807"/>
    <lineage>
        <taxon>Bacteria</taxon>
        <taxon>Bacillati</taxon>
        <taxon>Bacillota</taxon>
        <taxon>Bacilli</taxon>
        <taxon>Lactobacillales</taxon>
        <taxon>Enterococcaceae</taxon>
        <taxon>Vagococcus</taxon>
    </lineage>
</organism>
<dbReference type="AlphaFoldDB" id="A0A1Q2D424"/>
<name>A0A1Q2D424_9ENTE</name>
<evidence type="ECO:0000256" key="1">
    <source>
        <dbReference type="ARBA" id="ARBA00022676"/>
    </source>
</evidence>
<dbReference type="GO" id="GO:0016758">
    <property type="term" value="F:hexosyltransferase activity"/>
    <property type="evidence" value="ECO:0007669"/>
    <property type="project" value="TreeGrafter"/>
</dbReference>
<evidence type="ECO:0000313" key="4">
    <source>
        <dbReference type="Proteomes" id="UP000188246"/>
    </source>
</evidence>
<dbReference type="STRING" id="633807.BW732_01935"/>
<dbReference type="PANTHER" id="PTHR34136">
    <property type="match status" value="1"/>
</dbReference>
<dbReference type="CDD" id="cd06533">
    <property type="entry name" value="Glyco_transf_WecG_TagA"/>
    <property type="match status" value="1"/>
</dbReference>
<sequence length="249" mass="28147">MAYQTEKILNTTIDIVTMNDIIADFSRAFNLNEKMTLTSVNPQIILMSEENPQVKQFIETSTHRFPDGIGIVKMSQWTGGNIHTRVAGIDVMHEALAYANRHQKSIFLFGAKPDVIKQAAANIQKDFPRLTLGGYLDGYTDLSDEAIVNKIQESQADMLFVGLGSPRQELWLAEHIDALPCLIYQTVGGSFDVISGFVKRAPDFFIKTNLEWVYRSCSDLKRLNRMGQIPVFISKAYRWHAAQKDIKES</sequence>
<dbReference type="EMBL" id="CP019609">
    <property type="protein sequence ID" value="AQP53109.1"/>
    <property type="molecule type" value="Genomic_DNA"/>
</dbReference>
<dbReference type="KEGG" id="vpi:BW732_01935"/>
<dbReference type="OrthoDB" id="9771846at2"/>
<dbReference type="PANTHER" id="PTHR34136:SF1">
    <property type="entry name" value="UDP-N-ACETYL-D-MANNOSAMINURONIC ACID TRANSFERASE"/>
    <property type="match status" value="1"/>
</dbReference>
<dbReference type="RefSeq" id="WP_077275206.1">
    <property type="nucleotide sequence ID" value="NZ_CP019609.1"/>
</dbReference>
<proteinExistence type="predicted"/>